<sequence length="285" mass="32274">MFSSSFFLLMKAFTPLLRTVCCCLAVVFSLYAMSCQRIREVATISATPAYPAGQGFDLAGSDARAIAIADTVMARMGGFQNWQNTRYLAWSFFRGQYQIWDKYTGDFHWEQDSLVANYNLLTRTGKAYKGGREITDTPGGQELLEKMYPLWVNNSWWLIMPFKLKDSGITLNYRGLGTTFENEPADILQMTFKDVGVTPENRYEIRVLRNSGLVQEWSYFAKAADPQPAFRRRWSDYAQHGNILLASDRSDPTKPARIADIAVRQTVPAGLMDSPVPVQKLQSQP</sequence>
<organism evidence="1 2">
    <name type="scientific">Hymenobacter roseosalivarius DSM 11622</name>
    <dbReference type="NCBI Taxonomy" id="645990"/>
    <lineage>
        <taxon>Bacteria</taxon>
        <taxon>Pseudomonadati</taxon>
        <taxon>Bacteroidota</taxon>
        <taxon>Cytophagia</taxon>
        <taxon>Cytophagales</taxon>
        <taxon>Hymenobacteraceae</taxon>
        <taxon>Hymenobacter</taxon>
    </lineage>
</organism>
<dbReference type="EMBL" id="FWWW01000067">
    <property type="protein sequence ID" value="SMB94561.1"/>
    <property type="molecule type" value="Genomic_DNA"/>
</dbReference>
<protein>
    <submittedName>
        <fullName evidence="1">Uncharacterized protein</fullName>
    </submittedName>
</protein>
<evidence type="ECO:0000313" key="2">
    <source>
        <dbReference type="Proteomes" id="UP000192266"/>
    </source>
</evidence>
<gene>
    <name evidence="1" type="ORF">SAMN00120144_2025</name>
</gene>
<dbReference type="STRING" id="645990.SAMN00120144_2025"/>
<dbReference type="AlphaFoldDB" id="A0A1W1VNC1"/>
<accession>A0A1W1VNC1</accession>
<dbReference type="Proteomes" id="UP000192266">
    <property type="component" value="Unassembled WGS sequence"/>
</dbReference>
<name>A0A1W1VNC1_9BACT</name>
<keyword evidence="2" id="KW-1185">Reference proteome</keyword>
<evidence type="ECO:0000313" key="1">
    <source>
        <dbReference type="EMBL" id="SMB94561.1"/>
    </source>
</evidence>
<reference evidence="1 2" key="1">
    <citation type="submission" date="2017-04" db="EMBL/GenBank/DDBJ databases">
        <authorList>
            <person name="Afonso C.L."/>
            <person name="Miller P.J."/>
            <person name="Scott M.A."/>
            <person name="Spackman E."/>
            <person name="Goraichik I."/>
            <person name="Dimitrov K.M."/>
            <person name="Suarez D.L."/>
            <person name="Swayne D.E."/>
        </authorList>
    </citation>
    <scope>NUCLEOTIDE SEQUENCE [LARGE SCALE GENOMIC DNA]</scope>
    <source>
        <strain evidence="1 2">DSM 11622</strain>
    </source>
</reference>
<proteinExistence type="predicted"/>